<gene>
    <name evidence="2" type="ORF">CYMTET_14865</name>
</gene>
<evidence type="ECO:0000256" key="1">
    <source>
        <dbReference type="SAM" id="Phobius"/>
    </source>
</evidence>
<name>A0AAE0L9Y1_9CHLO</name>
<keyword evidence="3" id="KW-1185">Reference proteome</keyword>
<keyword evidence="1" id="KW-0472">Membrane</keyword>
<keyword evidence="1" id="KW-0812">Transmembrane</keyword>
<reference evidence="2 3" key="1">
    <citation type="journal article" date="2015" name="Genome Biol. Evol.">
        <title>Comparative Genomics of a Bacterivorous Green Alga Reveals Evolutionary Causalities and Consequences of Phago-Mixotrophic Mode of Nutrition.</title>
        <authorList>
            <person name="Burns J.A."/>
            <person name="Paasch A."/>
            <person name="Narechania A."/>
            <person name="Kim E."/>
        </authorList>
    </citation>
    <scope>NUCLEOTIDE SEQUENCE [LARGE SCALE GENOMIC DNA]</scope>
    <source>
        <strain evidence="2 3">PLY_AMNH</strain>
    </source>
</reference>
<proteinExistence type="predicted"/>
<feature type="transmembrane region" description="Helical" evidence="1">
    <location>
        <begin position="45"/>
        <end position="67"/>
    </location>
</feature>
<accession>A0AAE0L9Y1</accession>
<dbReference type="AlphaFoldDB" id="A0AAE0L9Y1"/>
<protein>
    <submittedName>
        <fullName evidence="2">Uncharacterized protein</fullName>
    </submittedName>
</protein>
<keyword evidence="1" id="KW-1133">Transmembrane helix</keyword>
<evidence type="ECO:0000313" key="3">
    <source>
        <dbReference type="Proteomes" id="UP001190700"/>
    </source>
</evidence>
<dbReference type="EMBL" id="LGRX02006248">
    <property type="protein sequence ID" value="KAK3277114.1"/>
    <property type="molecule type" value="Genomic_DNA"/>
</dbReference>
<dbReference type="Proteomes" id="UP001190700">
    <property type="component" value="Unassembled WGS sequence"/>
</dbReference>
<sequence>MSNCWAETLRELALYCISRAAESFGECLMEWGYISPHLRKARVDIALFCLATSTIMACVLRVTWYALCIAQ</sequence>
<evidence type="ECO:0000313" key="2">
    <source>
        <dbReference type="EMBL" id="KAK3277114.1"/>
    </source>
</evidence>
<comment type="caution">
    <text evidence="2">The sequence shown here is derived from an EMBL/GenBank/DDBJ whole genome shotgun (WGS) entry which is preliminary data.</text>
</comment>
<organism evidence="2 3">
    <name type="scientific">Cymbomonas tetramitiformis</name>
    <dbReference type="NCBI Taxonomy" id="36881"/>
    <lineage>
        <taxon>Eukaryota</taxon>
        <taxon>Viridiplantae</taxon>
        <taxon>Chlorophyta</taxon>
        <taxon>Pyramimonadophyceae</taxon>
        <taxon>Pyramimonadales</taxon>
        <taxon>Pyramimonadaceae</taxon>
        <taxon>Cymbomonas</taxon>
    </lineage>
</organism>